<organism evidence="4 5">
    <name type="scientific">Falsibacillus pallidus</name>
    <dbReference type="NCBI Taxonomy" id="493781"/>
    <lineage>
        <taxon>Bacteria</taxon>
        <taxon>Bacillati</taxon>
        <taxon>Bacillota</taxon>
        <taxon>Bacilli</taxon>
        <taxon>Bacillales</taxon>
        <taxon>Bacillaceae</taxon>
        <taxon>Falsibacillus</taxon>
    </lineage>
</organism>
<dbReference type="InterPro" id="IPR038076">
    <property type="entry name" value="MgtE_N_sf"/>
</dbReference>
<keyword evidence="4" id="KW-0966">Cell projection</keyword>
<evidence type="ECO:0000313" key="4">
    <source>
        <dbReference type="EMBL" id="RDI47456.1"/>
    </source>
</evidence>
<keyword evidence="2" id="KW-1133">Transmembrane helix</keyword>
<comment type="caution">
    <text evidence="4">The sequence shown here is derived from an EMBL/GenBank/DDBJ whole genome shotgun (WGS) entry which is preliminary data.</text>
</comment>
<keyword evidence="2" id="KW-0472">Membrane</keyword>
<dbReference type="OrthoDB" id="1724615at2"/>
<keyword evidence="2" id="KW-0812">Transmembrane</keyword>
<dbReference type="EMBL" id="QQAY01000001">
    <property type="protein sequence ID" value="RDI47456.1"/>
    <property type="molecule type" value="Genomic_DNA"/>
</dbReference>
<protein>
    <submittedName>
        <fullName evidence="4">Flagellar motility protein MotE (MotC chaperone)</fullName>
    </submittedName>
</protein>
<proteinExistence type="predicted"/>
<keyword evidence="4" id="KW-0282">Flagellum</keyword>
<dbReference type="Pfam" id="PF03448">
    <property type="entry name" value="MgtE_N"/>
    <property type="match status" value="1"/>
</dbReference>
<name>A0A370GW17_9BACI</name>
<accession>A0A370GW17</accession>
<dbReference type="SUPFAM" id="SSF158791">
    <property type="entry name" value="MgtE N-terminal domain-like"/>
    <property type="match status" value="1"/>
</dbReference>
<keyword evidence="4" id="KW-0969">Cilium</keyword>
<feature type="domain" description="Magnesium transporter MgtE intracellular" evidence="3">
    <location>
        <begin position="145"/>
        <end position="193"/>
    </location>
</feature>
<keyword evidence="1" id="KW-0175">Coiled coil</keyword>
<dbReference type="AlphaFoldDB" id="A0A370GW17"/>
<dbReference type="InterPro" id="IPR006668">
    <property type="entry name" value="Mg_transptr_MgtE_intracell_dom"/>
</dbReference>
<evidence type="ECO:0000259" key="3">
    <source>
        <dbReference type="Pfam" id="PF03448"/>
    </source>
</evidence>
<feature type="coiled-coil region" evidence="1">
    <location>
        <begin position="67"/>
        <end position="139"/>
    </location>
</feature>
<evidence type="ECO:0000256" key="1">
    <source>
        <dbReference type="SAM" id="Coils"/>
    </source>
</evidence>
<keyword evidence="5" id="KW-1185">Reference proteome</keyword>
<dbReference type="Gene3D" id="1.25.60.10">
    <property type="entry name" value="MgtE N-terminal domain-like"/>
    <property type="match status" value="1"/>
</dbReference>
<reference evidence="4 5" key="1">
    <citation type="submission" date="2018-07" db="EMBL/GenBank/DDBJ databases">
        <title>Genomic Encyclopedia of Type Strains, Phase IV (KMG-IV): sequencing the most valuable type-strain genomes for metagenomic binning, comparative biology and taxonomic classification.</title>
        <authorList>
            <person name="Goeker M."/>
        </authorList>
    </citation>
    <scope>NUCLEOTIDE SEQUENCE [LARGE SCALE GENOMIC DNA]</scope>
    <source>
        <strain evidence="4 5">DSM 25281</strain>
    </source>
</reference>
<dbReference type="RefSeq" id="WP_114743679.1">
    <property type="nucleotide sequence ID" value="NZ_QQAY01000001.1"/>
</dbReference>
<evidence type="ECO:0000256" key="2">
    <source>
        <dbReference type="SAM" id="Phobius"/>
    </source>
</evidence>
<dbReference type="Proteomes" id="UP000255326">
    <property type="component" value="Unassembled WGS sequence"/>
</dbReference>
<feature type="transmembrane region" description="Helical" evidence="2">
    <location>
        <begin position="21"/>
        <end position="44"/>
    </location>
</feature>
<evidence type="ECO:0000313" key="5">
    <source>
        <dbReference type="Proteomes" id="UP000255326"/>
    </source>
</evidence>
<sequence length="201" mass="22766">MSKTLEKGLEDKREKNNKFQWFVMVIFIPVLFAITIALIVLTFAGVNVFEKGKQIGEHIPFISGMLNKDSNTAIKEYESKMTSLEAVIKDKEGQIDQLSNKIEAQADEKDKLLLEQERLQQEIGELKQIQDDNKKAFKEIVHTYETMSPKSAAPIILKMKDDEAVHILSQISNESLAQILEQMPPANAAKYTEKLSALQTN</sequence>
<gene>
    <name evidence="4" type="ORF">DFR59_101111</name>
</gene>